<dbReference type="PATRIC" id="fig|1131455.3.peg.69"/>
<dbReference type="GO" id="GO:0006310">
    <property type="term" value="P:DNA recombination"/>
    <property type="evidence" value="ECO:0007669"/>
    <property type="project" value="UniProtKB-UniRule"/>
</dbReference>
<dbReference type="Gene3D" id="3.40.1350.10">
    <property type="match status" value="1"/>
</dbReference>
<comment type="cofactor">
    <cofactor evidence="13">
        <name>Mg(2+)</name>
        <dbReference type="ChEBI" id="CHEBI:18420"/>
    </cofactor>
    <text evidence="13">Binds 1 Mg(2+) ion per subunit.</text>
</comment>
<evidence type="ECO:0000256" key="6">
    <source>
        <dbReference type="ARBA" id="ARBA00022763"/>
    </source>
</evidence>
<dbReference type="HAMAP" id="MF_00130">
    <property type="entry name" value="RecU"/>
    <property type="match status" value="1"/>
</dbReference>
<dbReference type="Pfam" id="PF03838">
    <property type="entry name" value="RecU"/>
    <property type="match status" value="1"/>
</dbReference>
<sequence>MIKNRGMFLEKIINKTISYFWTNNYAFIEKKTLDISFDKVIHKENHLIINKGYISKKSTVDYIGMFNGAFVCFEAKSCNENRFDLSNIKEHQIQYLNLINKNGGIAFVVLFFSTNNTFFKLNLQFLNSCISKGFKSISYEEIKKNSKQLFLEFPGILNIFE</sequence>
<evidence type="ECO:0000256" key="12">
    <source>
        <dbReference type="ARBA" id="ARBA00029523"/>
    </source>
</evidence>
<dbReference type="SUPFAM" id="SSF52980">
    <property type="entry name" value="Restriction endonuclease-like"/>
    <property type="match status" value="1"/>
</dbReference>
<feature type="binding site" evidence="13">
    <location>
        <position position="61"/>
    </location>
    <ligand>
        <name>Mg(2+)</name>
        <dbReference type="ChEBI" id="CHEBI:18420"/>
    </ligand>
</feature>
<feature type="site" description="Transition state stabilizer" evidence="13">
    <location>
        <position position="76"/>
    </location>
</feature>
<evidence type="ECO:0000256" key="11">
    <source>
        <dbReference type="ARBA" id="ARBA00023447"/>
    </source>
</evidence>
<keyword evidence="7 13" id="KW-0378">Hydrolase</keyword>
<feature type="binding site" evidence="13">
    <location>
        <position position="59"/>
    </location>
    <ligand>
        <name>Mg(2+)</name>
        <dbReference type="ChEBI" id="CHEBI:18420"/>
    </ligand>
</feature>
<keyword evidence="9 13" id="KW-0233">DNA recombination</keyword>
<keyword evidence="15" id="KW-1185">Reference proteome</keyword>
<organism evidence="14 15">
    <name type="scientific">Mycoplasmopsis canis UFG4</name>
    <dbReference type="NCBI Taxonomy" id="1131455"/>
    <lineage>
        <taxon>Bacteria</taxon>
        <taxon>Bacillati</taxon>
        <taxon>Mycoplasmatota</taxon>
        <taxon>Mycoplasmoidales</taxon>
        <taxon>Metamycoplasmataceae</taxon>
        <taxon>Mycoplasmopsis</taxon>
    </lineage>
</organism>
<gene>
    <name evidence="13 14" type="primary">recU</name>
    <name evidence="14" type="ORF">MCANUFG4_00349</name>
</gene>
<keyword evidence="10 13" id="KW-0234">DNA repair</keyword>
<protein>
    <recommendedName>
        <fullName evidence="12 13">Holliday junction resolvase RecU</fullName>
        <ecNumber evidence="13">3.1.21.10</ecNumber>
    </recommendedName>
    <alternativeName>
        <fullName evidence="13">Recombination protein U homolog</fullName>
    </alternativeName>
</protein>
<reference evidence="14 15" key="1">
    <citation type="journal article" date="2012" name="J. Bacteriol.">
        <title>Genome annotation of five Mycoplasma canis strains.</title>
        <authorList>
            <person name="Brown D.R."/>
            <person name="May M."/>
            <person name="Michaels D.L."/>
            <person name="Barbet A.F."/>
        </authorList>
    </citation>
    <scope>NUCLEOTIDE SEQUENCE [LARGE SCALE GENOMIC DNA]</scope>
    <source>
        <strain evidence="14 15">UFG4</strain>
    </source>
</reference>
<dbReference type="AlphaFoldDB" id="I1A7E1"/>
<dbReference type="RefSeq" id="WP_004795541.1">
    <property type="nucleotide sequence ID" value="NZ_AJFU01000002.1"/>
</dbReference>
<dbReference type="GO" id="GO:0000287">
    <property type="term" value="F:magnesium ion binding"/>
    <property type="evidence" value="ECO:0007669"/>
    <property type="project" value="UniProtKB-UniRule"/>
</dbReference>
<keyword evidence="5 13" id="KW-0255">Endonuclease</keyword>
<dbReference type="CDD" id="cd22354">
    <property type="entry name" value="RecU-like"/>
    <property type="match status" value="1"/>
</dbReference>
<comment type="function">
    <text evidence="13">Endonuclease that resolves Holliday junction intermediates in genetic recombination. Cleaves mobile four-strand junctions by introducing symmetrical nicks in paired strands. Promotes annealing of linear ssDNA with homologous dsDNA. Required for DNA repair, homologous recombination and chromosome segregation.</text>
</comment>
<dbReference type="InterPro" id="IPR004612">
    <property type="entry name" value="Resolv_RecU"/>
</dbReference>
<proteinExistence type="inferred from homology"/>
<comment type="catalytic activity">
    <reaction evidence="13">
        <text>Endonucleolytic cleavage at a junction such as a reciprocal single-stranded crossover between two homologous DNA duplexes (Holliday junction).</text>
        <dbReference type="EC" id="3.1.21.10"/>
    </reaction>
</comment>
<keyword evidence="3 13" id="KW-0540">Nuclease</keyword>
<dbReference type="Proteomes" id="UP000006229">
    <property type="component" value="Unassembled WGS sequence"/>
</dbReference>
<dbReference type="EC" id="3.1.21.10" evidence="13"/>
<dbReference type="GO" id="GO:0003676">
    <property type="term" value="F:nucleic acid binding"/>
    <property type="evidence" value="ECO:0007669"/>
    <property type="project" value="InterPro"/>
</dbReference>
<evidence type="ECO:0000256" key="10">
    <source>
        <dbReference type="ARBA" id="ARBA00023204"/>
    </source>
</evidence>
<evidence type="ECO:0000256" key="7">
    <source>
        <dbReference type="ARBA" id="ARBA00022801"/>
    </source>
</evidence>
<dbReference type="EMBL" id="AJFU01000002">
    <property type="protein sequence ID" value="EIE42412.1"/>
    <property type="molecule type" value="Genomic_DNA"/>
</dbReference>
<feature type="binding site" evidence="13">
    <location>
        <position position="74"/>
    </location>
    <ligand>
        <name>Mg(2+)</name>
        <dbReference type="ChEBI" id="CHEBI:18420"/>
    </ligand>
</feature>
<dbReference type="GO" id="GO:0007059">
    <property type="term" value="P:chromosome segregation"/>
    <property type="evidence" value="ECO:0007669"/>
    <property type="project" value="UniProtKB-UniRule"/>
</dbReference>
<evidence type="ECO:0000256" key="9">
    <source>
        <dbReference type="ARBA" id="ARBA00023172"/>
    </source>
</evidence>
<dbReference type="InterPro" id="IPR011856">
    <property type="entry name" value="tRNA_endonuc-like_dom_sf"/>
</dbReference>
<dbReference type="GO" id="GO:0005737">
    <property type="term" value="C:cytoplasm"/>
    <property type="evidence" value="ECO:0007669"/>
    <property type="project" value="UniProtKB-SubCell"/>
</dbReference>
<evidence type="ECO:0000313" key="15">
    <source>
        <dbReference type="Proteomes" id="UP000006229"/>
    </source>
</evidence>
<evidence type="ECO:0000256" key="5">
    <source>
        <dbReference type="ARBA" id="ARBA00022759"/>
    </source>
</evidence>
<accession>I1A7E1</accession>
<evidence type="ECO:0000256" key="2">
    <source>
        <dbReference type="ARBA" id="ARBA00022490"/>
    </source>
</evidence>
<comment type="caution">
    <text evidence="14">The sequence shown here is derived from an EMBL/GenBank/DDBJ whole genome shotgun (WGS) entry which is preliminary data.</text>
</comment>
<name>I1A7E1_9BACT</name>
<comment type="similarity">
    <text evidence="11 13">Belongs to the RecU family.</text>
</comment>
<dbReference type="NCBIfam" id="NF002581">
    <property type="entry name" value="PRK02234.1-2"/>
    <property type="match status" value="1"/>
</dbReference>
<dbReference type="OrthoDB" id="9783592at2"/>
<evidence type="ECO:0000256" key="1">
    <source>
        <dbReference type="ARBA" id="ARBA00004496"/>
    </source>
</evidence>
<keyword evidence="4 13" id="KW-0479">Metal-binding</keyword>
<dbReference type="InterPro" id="IPR011335">
    <property type="entry name" value="Restrct_endonuc-II-like"/>
</dbReference>
<evidence type="ECO:0000256" key="3">
    <source>
        <dbReference type="ARBA" id="ARBA00022722"/>
    </source>
</evidence>
<evidence type="ECO:0000256" key="8">
    <source>
        <dbReference type="ARBA" id="ARBA00022842"/>
    </source>
</evidence>
<evidence type="ECO:0000256" key="13">
    <source>
        <dbReference type="HAMAP-Rule" id="MF_00130"/>
    </source>
</evidence>
<keyword evidence="6 13" id="KW-0227">DNA damage</keyword>
<keyword evidence="8 13" id="KW-0460">Magnesium</keyword>
<evidence type="ECO:0000313" key="14">
    <source>
        <dbReference type="EMBL" id="EIE42412.1"/>
    </source>
</evidence>
<keyword evidence="2 13" id="KW-0963">Cytoplasm</keyword>
<feature type="binding site" evidence="13">
    <location>
        <position position="92"/>
    </location>
    <ligand>
        <name>Mg(2+)</name>
        <dbReference type="ChEBI" id="CHEBI:18420"/>
    </ligand>
</feature>
<dbReference type="GO" id="GO:0008821">
    <property type="term" value="F:crossover junction DNA endonuclease activity"/>
    <property type="evidence" value="ECO:0007669"/>
    <property type="project" value="UniProtKB-EC"/>
</dbReference>
<evidence type="ECO:0000256" key="4">
    <source>
        <dbReference type="ARBA" id="ARBA00022723"/>
    </source>
</evidence>
<dbReference type="GO" id="GO:0006281">
    <property type="term" value="P:DNA repair"/>
    <property type="evidence" value="ECO:0007669"/>
    <property type="project" value="UniProtKB-UniRule"/>
</dbReference>
<comment type="subcellular location">
    <subcellularLocation>
        <location evidence="1 13">Cytoplasm</location>
    </subcellularLocation>
</comment>